<feature type="domain" description="Laminin EGF-like" evidence="15">
    <location>
        <begin position="481"/>
        <end position="536"/>
    </location>
</feature>
<evidence type="ECO:0000256" key="7">
    <source>
        <dbReference type="ARBA" id="ARBA00022889"/>
    </source>
</evidence>
<feature type="domain" description="Laminin EGF-like" evidence="15">
    <location>
        <begin position="1189"/>
        <end position="1235"/>
    </location>
</feature>
<dbReference type="InterPro" id="IPR013015">
    <property type="entry name" value="Laminin_IV_B"/>
</dbReference>
<feature type="domain" description="Laminin EGF-like" evidence="15">
    <location>
        <begin position="933"/>
        <end position="980"/>
    </location>
</feature>
<keyword evidence="4" id="KW-0732">Signal</keyword>
<dbReference type="GO" id="GO:0048731">
    <property type="term" value="P:system development"/>
    <property type="evidence" value="ECO:0007669"/>
    <property type="project" value="UniProtKB-ARBA"/>
</dbReference>
<organism evidence="18 19">
    <name type="scientific">Apolygus lucorum</name>
    <name type="common">Small green plant bug</name>
    <name type="synonym">Lygocoris lucorum</name>
    <dbReference type="NCBI Taxonomy" id="248454"/>
    <lineage>
        <taxon>Eukaryota</taxon>
        <taxon>Metazoa</taxon>
        <taxon>Ecdysozoa</taxon>
        <taxon>Arthropoda</taxon>
        <taxon>Hexapoda</taxon>
        <taxon>Insecta</taxon>
        <taxon>Pterygota</taxon>
        <taxon>Neoptera</taxon>
        <taxon>Paraneoptera</taxon>
        <taxon>Hemiptera</taxon>
        <taxon>Heteroptera</taxon>
        <taxon>Panheteroptera</taxon>
        <taxon>Cimicomorpha</taxon>
        <taxon>Miridae</taxon>
        <taxon>Mirini</taxon>
        <taxon>Apolygus</taxon>
    </lineage>
</organism>
<feature type="domain" description="Laminin EGF-like" evidence="15">
    <location>
        <begin position="537"/>
        <end position="586"/>
    </location>
</feature>
<dbReference type="InterPro" id="IPR056863">
    <property type="entry name" value="LMN_ATRN_NET-like_EGF"/>
</dbReference>
<dbReference type="Gene3D" id="2.170.300.10">
    <property type="entry name" value="Tie2 ligand-binding domain superfamily"/>
    <property type="match status" value="1"/>
</dbReference>
<accession>A0A8S9Y5H7</accession>
<dbReference type="PROSITE" id="PS51116">
    <property type="entry name" value="LAMININ_IVB"/>
    <property type="match status" value="1"/>
</dbReference>
<dbReference type="PRINTS" id="PR00011">
    <property type="entry name" value="EGFLAMININ"/>
</dbReference>
<comment type="caution">
    <text evidence="12">Lacks conserved residue(s) required for the propagation of feature annotation.</text>
</comment>
<protein>
    <recommendedName>
        <fullName evidence="20">Laminin subunit beta-1</fullName>
    </recommendedName>
</protein>
<name>A0A8S9Y5H7_APOLU</name>
<feature type="disulfide bond" evidence="12">
    <location>
        <begin position="537"/>
        <end position="549"/>
    </location>
</feature>
<dbReference type="GO" id="GO:0048468">
    <property type="term" value="P:cell development"/>
    <property type="evidence" value="ECO:0007669"/>
    <property type="project" value="UniProtKB-ARBA"/>
</dbReference>
<feature type="disulfide bond" evidence="12">
    <location>
        <begin position="889"/>
        <end position="906"/>
    </location>
</feature>
<feature type="disulfide bond" evidence="12">
    <location>
        <begin position="859"/>
        <end position="868"/>
    </location>
</feature>
<dbReference type="GO" id="GO:0005604">
    <property type="term" value="C:basement membrane"/>
    <property type="evidence" value="ECO:0007669"/>
    <property type="project" value="UniProtKB-SubCell"/>
</dbReference>
<feature type="disulfide bond" evidence="12">
    <location>
        <begin position="838"/>
        <end position="850"/>
    </location>
</feature>
<dbReference type="InterPro" id="IPR000742">
    <property type="entry name" value="EGF"/>
</dbReference>
<feature type="disulfide bond" evidence="12">
    <location>
        <begin position="1062"/>
        <end position="1071"/>
    </location>
</feature>
<evidence type="ECO:0000259" key="17">
    <source>
        <dbReference type="PROSITE" id="PS51117"/>
    </source>
</evidence>
<feature type="disulfide bond" evidence="12">
    <location>
        <begin position="1143"/>
        <end position="1160"/>
    </location>
</feature>
<dbReference type="GO" id="GO:0007155">
    <property type="term" value="P:cell adhesion"/>
    <property type="evidence" value="ECO:0007669"/>
    <property type="project" value="UniProtKB-KW"/>
</dbReference>
<feature type="domain" description="Laminin EGF-like" evidence="15">
    <location>
        <begin position="887"/>
        <end position="932"/>
    </location>
</feature>
<evidence type="ECO:0000313" key="18">
    <source>
        <dbReference type="EMBL" id="KAF6215989.1"/>
    </source>
</evidence>
<dbReference type="PANTHER" id="PTHR10574">
    <property type="entry name" value="NETRIN/LAMININ-RELATED"/>
    <property type="match status" value="1"/>
</dbReference>
<evidence type="ECO:0000256" key="10">
    <source>
        <dbReference type="ARBA" id="ARBA00023180"/>
    </source>
</evidence>
<dbReference type="GO" id="GO:0030054">
    <property type="term" value="C:cell junction"/>
    <property type="evidence" value="ECO:0007669"/>
    <property type="project" value="UniProtKB-ARBA"/>
</dbReference>
<dbReference type="SMART" id="SM00136">
    <property type="entry name" value="LamNT"/>
    <property type="match status" value="1"/>
</dbReference>
<reference evidence="18" key="1">
    <citation type="journal article" date="2021" name="Mol. Ecol. Resour.">
        <title>Apolygus lucorum genome provides insights into omnivorousness and mesophyll feeding.</title>
        <authorList>
            <person name="Liu Y."/>
            <person name="Liu H."/>
            <person name="Wang H."/>
            <person name="Huang T."/>
            <person name="Liu B."/>
            <person name="Yang B."/>
            <person name="Yin L."/>
            <person name="Li B."/>
            <person name="Zhang Y."/>
            <person name="Zhang S."/>
            <person name="Jiang F."/>
            <person name="Zhang X."/>
            <person name="Ren Y."/>
            <person name="Wang B."/>
            <person name="Wang S."/>
            <person name="Lu Y."/>
            <person name="Wu K."/>
            <person name="Fan W."/>
            <person name="Wang G."/>
        </authorList>
    </citation>
    <scope>NUCLEOTIDE SEQUENCE</scope>
    <source>
        <strain evidence="18">12Hb</strain>
    </source>
</reference>
<dbReference type="FunFam" id="2.10.25.10:FF:000011">
    <property type="entry name" value="Cadherin EGF LAG seven-pass G-type receptor"/>
    <property type="match status" value="2"/>
</dbReference>
<keyword evidence="7" id="KW-0130">Cell adhesion</keyword>
<evidence type="ECO:0000256" key="6">
    <source>
        <dbReference type="ARBA" id="ARBA00022869"/>
    </source>
</evidence>
<dbReference type="Pfam" id="PF00053">
    <property type="entry name" value="EGF_laminin"/>
    <property type="match status" value="11"/>
</dbReference>
<dbReference type="PANTHER" id="PTHR10574:SF375">
    <property type="entry name" value="LAMININ SUBUNIT BETA-1"/>
    <property type="match status" value="1"/>
</dbReference>
<evidence type="ECO:0000259" key="15">
    <source>
        <dbReference type="PROSITE" id="PS50027"/>
    </source>
</evidence>
<feature type="disulfide bond" evidence="12">
    <location>
        <begin position="1113"/>
        <end position="1122"/>
    </location>
</feature>
<evidence type="ECO:0000256" key="1">
    <source>
        <dbReference type="ARBA" id="ARBA00004302"/>
    </source>
</evidence>
<keyword evidence="10" id="KW-0325">Glycoprotein</keyword>
<evidence type="ECO:0000256" key="8">
    <source>
        <dbReference type="ARBA" id="ARBA00023054"/>
    </source>
</evidence>
<evidence type="ECO:0000313" key="19">
    <source>
        <dbReference type="Proteomes" id="UP000466442"/>
    </source>
</evidence>
<keyword evidence="2" id="KW-0964">Secreted</keyword>
<dbReference type="PROSITE" id="PS51117">
    <property type="entry name" value="LAMININ_NTER"/>
    <property type="match status" value="1"/>
</dbReference>
<dbReference type="Pfam" id="PF21199">
    <property type="entry name" value="LAMININ_IV_B"/>
    <property type="match status" value="1"/>
</dbReference>
<dbReference type="Pfam" id="PF24973">
    <property type="entry name" value="EGF_LMN_ATRN"/>
    <property type="match status" value="2"/>
</dbReference>
<evidence type="ECO:0000256" key="2">
    <source>
        <dbReference type="ARBA" id="ARBA00022525"/>
    </source>
</evidence>
<feature type="disulfide bond" evidence="12">
    <location>
        <begin position="507"/>
        <end position="516"/>
    </location>
</feature>
<evidence type="ECO:0000259" key="16">
    <source>
        <dbReference type="PROSITE" id="PS51116"/>
    </source>
</evidence>
<evidence type="ECO:0000256" key="14">
    <source>
        <dbReference type="SAM" id="MobiDB-lite"/>
    </source>
</evidence>
<keyword evidence="3" id="KW-0272">Extracellular matrix</keyword>
<feature type="disulfide bond" evidence="12">
    <location>
        <begin position="964"/>
        <end position="978"/>
    </location>
</feature>
<evidence type="ECO:0000256" key="4">
    <source>
        <dbReference type="ARBA" id="ARBA00022729"/>
    </source>
</evidence>
<feature type="disulfide bond" evidence="12">
    <location>
        <begin position="558"/>
        <end position="567"/>
    </location>
</feature>
<proteinExistence type="predicted"/>
<feature type="disulfide bond" evidence="12">
    <location>
        <begin position="1162"/>
        <end position="1171"/>
    </location>
</feature>
<feature type="disulfide bond" evidence="12">
    <location>
        <begin position="1189"/>
        <end position="1201"/>
    </location>
</feature>
<feature type="disulfide bond" evidence="12">
    <location>
        <begin position="952"/>
        <end position="961"/>
    </location>
</feature>
<dbReference type="FunFam" id="2.10.25.10:FF:000130">
    <property type="entry name" value="Laminin subunit beta 1"/>
    <property type="match status" value="1"/>
</dbReference>
<feature type="domain" description="Laminin IV type B" evidence="16">
    <location>
        <begin position="625"/>
        <end position="832"/>
    </location>
</feature>
<feature type="disulfide bond" evidence="12">
    <location>
        <begin position="570"/>
        <end position="584"/>
    </location>
</feature>
<dbReference type="SMART" id="SM00180">
    <property type="entry name" value="EGF_Lam"/>
    <property type="match status" value="13"/>
</dbReference>
<comment type="subcellular location">
    <subcellularLocation>
        <location evidence="1">Secreted</location>
        <location evidence="1">Extracellular space</location>
        <location evidence="1">Extracellular matrix</location>
        <location evidence="1">Basement membrane</location>
    </subcellularLocation>
</comment>
<keyword evidence="6" id="KW-0084">Basement membrane</keyword>
<keyword evidence="11 12" id="KW-0424">Laminin EGF-like domain</keyword>
<dbReference type="InterPro" id="IPR008211">
    <property type="entry name" value="Laminin_N"/>
</dbReference>
<dbReference type="SUPFAM" id="SSF57196">
    <property type="entry name" value="EGF/Laminin"/>
    <property type="match status" value="13"/>
</dbReference>
<dbReference type="InterPro" id="IPR002049">
    <property type="entry name" value="LE_dom"/>
</dbReference>
<dbReference type="Gene3D" id="2.10.25.10">
    <property type="entry name" value="Laminin"/>
    <property type="match status" value="11"/>
</dbReference>
<evidence type="ECO:0000256" key="5">
    <source>
        <dbReference type="ARBA" id="ARBA00022737"/>
    </source>
</evidence>
<evidence type="ECO:0000256" key="13">
    <source>
        <dbReference type="SAM" id="Coils"/>
    </source>
</evidence>
<keyword evidence="9 12" id="KW-1015">Disulfide bond</keyword>
<keyword evidence="19" id="KW-1185">Reference proteome</keyword>
<feature type="domain" description="Laminin N-terminal" evidence="17">
    <location>
        <begin position="111"/>
        <end position="353"/>
    </location>
</feature>
<evidence type="ECO:0000256" key="3">
    <source>
        <dbReference type="ARBA" id="ARBA00022530"/>
    </source>
</evidence>
<dbReference type="CDD" id="cd00055">
    <property type="entry name" value="EGF_Lam"/>
    <property type="match status" value="12"/>
</dbReference>
<dbReference type="InterPro" id="IPR050440">
    <property type="entry name" value="Laminin/Netrin_ECM"/>
</dbReference>
<feature type="disulfide bond" evidence="12">
    <location>
        <begin position="1191"/>
        <end position="1208"/>
    </location>
</feature>
<feature type="disulfide bond" evidence="12">
    <location>
        <begin position="840"/>
        <end position="857"/>
    </location>
</feature>
<dbReference type="FunFam" id="2.10.25.10:FF:000074">
    <property type="entry name" value="Laminin subunit alpha"/>
    <property type="match status" value="2"/>
</dbReference>
<dbReference type="EMBL" id="WIXP02000001">
    <property type="protein sequence ID" value="KAF6215989.1"/>
    <property type="molecule type" value="Genomic_DNA"/>
</dbReference>
<feature type="disulfide bond" evidence="12">
    <location>
        <begin position="887"/>
        <end position="899"/>
    </location>
</feature>
<evidence type="ECO:0000256" key="11">
    <source>
        <dbReference type="ARBA" id="ARBA00023292"/>
    </source>
</evidence>
<feature type="coiled-coil region" evidence="13">
    <location>
        <begin position="1797"/>
        <end position="1824"/>
    </location>
</feature>
<feature type="disulfide bond" evidence="12">
    <location>
        <begin position="539"/>
        <end position="556"/>
    </location>
</feature>
<dbReference type="FunFam" id="2.10.25.10:FF:000065">
    <property type="entry name" value="Laminin subunit beta 1"/>
    <property type="match status" value="1"/>
</dbReference>
<dbReference type="FunFam" id="2.10.25.10:FF:000145">
    <property type="entry name" value="Laminin subunit beta 1"/>
    <property type="match status" value="1"/>
</dbReference>
<feature type="compositionally biased region" description="Basic and acidic residues" evidence="14">
    <location>
        <begin position="15"/>
        <end position="26"/>
    </location>
</feature>
<dbReference type="PROSITE" id="PS01248">
    <property type="entry name" value="EGF_LAM_1"/>
    <property type="match status" value="5"/>
</dbReference>
<dbReference type="FunFam" id="2.10.25.10:FF:000090">
    <property type="entry name" value="laminin subunit alpha"/>
    <property type="match status" value="2"/>
</dbReference>
<feature type="region of interest" description="Disordered" evidence="14">
    <location>
        <begin position="1"/>
        <end position="32"/>
    </location>
</feature>
<dbReference type="PROSITE" id="PS50027">
    <property type="entry name" value="EGF_LAM_2"/>
    <property type="match status" value="9"/>
</dbReference>
<evidence type="ECO:0008006" key="20">
    <source>
        <dbReference type="Google" id="ProtNLM"/>
    </source>
</evidence>
<feature type="disulfide bond" evidence="12">
    <location>
        <begin position="1141"/>
        <end position="1153"/>
    </location>
</feature>
<dbReference type="GO" id="GO:0009887">
    <property type="term" value="P:animal organ morphogenesis"/>
    <property type="evidence" value="ECO:0007669"/>
    <property type="project" value="TreeGrafter"/>
</dbReference>
<feature type="domain" description="Laminin EGF-like" evidence="15">
    <location>
        <begin position="838"/>
        <end position="886"/>
    </location>
</feature>
<comment type="caution">
    <text evidence="18">The sequence shown here is derived from an EMBL/GenBank/DDBJ whole genome shotgun (WGS) entry which is preliminary data.</text>
</comment>
<feature type="disulfide bond" evidence="12">
    <location>
        <begin position="1210"/>
        <end position="1219"/>
    </location>
</feature>
<dbReference type="Gene3D" id="2.60.120.260">
    <property type="entry name" value="Galactose-binding domain-like"/>
    <property type="match status" value="1"/>
</dbReference>
<feature type="domain" description="Laminin EGF-like" evidence="15">
    <location>
        <begin position="1141"/>
        <end position="1188"/>
    </location>
</feature>
<gene>
    <name evidence="18" type="ORF">GE061_000326</name>
</gene>
<keyword evidence="8 13" id="KW-0175">Coiled coil</keyword>
<dbReference type="GO" id="GO:0009888">
    <property type="term" value="P:tissue development"/>
    <property type="evidence" value="ECO:0007669"/>
    <property type="project" value="TreeGrafter"/>
</dbReference>
<dbReference type="Proteomes" id="UP000466442">
    <property type="component" value="Linkage Group LG1"/>
</dbReference>
<evidence type="ECO:0000256" key="12">
    <source>
        <dbReference type="PROSITE-ProRule" id="PRU00460"/>
    </source>
</evidence>
<dbReference type="FunFam" id="2.10.25.10:FF:000135">
    <property type="entry name" value="Laminin subunit beta 4"/>
    <property type="match status" value="1"/>
</dbReference>
<sequence>MNGDLGGKAVTDLSEEGRKGDKRRLELTPGPEGSLFPHSPSWIISSVLHYHSSPNSFFWFSPIPQRPSQPESPAMGGSGALLKIIVISGLVSPMVVGKNTLSANRGSANCHKGSCQTPTGNLMIGRADRLKASSTCGLYGEERFCKVSHLEEEAKCFRCDSRRNAPIEISHRIENIIYRHHTAPGYRNKLSWWQSENGKENVTIQLDFEAEFHFTHLIIKFRTFRPASMLVERSSDFGKTWKVYRYFAENCAASFPYVKLYNPQAGPFEPYCESSYSQSTPVTDGEVILRVLNPSSRSKYDPYSEELQDLMKMTNLRINFTKLHTLGDDLLDSRKEIQEKYYYAIHELNVRGSCWCYGHAAECLKLDESIRSVPDMVHGRCNCSHNTTGTNCKRCKDTHNDLPWKPATGQHPNACRKCNCNEHALTCKFNETLFEKSGRTSGSDCINCEDNTAGNNCELCIPGFYHDPTKPITDRETCLECNCYNEGTVDGGLCDPPTVGNDPVCHCKSKVTGSTCDQCLPGYWNLNPSNLEGCQACSCNRNGTTSETCDQQFGTCYCKPNVVGKDCDTCAPEHWGLTAESYGCKPCNCDLGGSVDNNCDVVTGQCKCFDNIGGRTCDKPEQGFFAKDLDLIYEAEDTKCDGACIKEIQEWPRNSDTPSWTGRGFMRVYDTSRLEFLIDDIPKSMDYMLVIRYDKVPKDETVEATATIERLDGVDDVCSNALPVEEYKYSLIPGEFHATAYENTPLCLEEDKRYKVVLNFKSDFNQVDATPQSYLIDSIVLIPLYPSELLRRAPEKSEEFSLDCKEVFYAPRKVAIPEECKHYHYILSVFVNGGAEECNCNPTGSLSQFCNHDGGKCECRKKVVGRTCDKCAEGTYGFEFPDGCRDCDCNSIGAINNICDAMTGQCHCNNGVYGRTCDQCQPGSWGFPNCRLCECHGYAHTCDSKTGECIDCRDHTTGYSCDKCDVGYYGDPANGLNCRPCKCPDTKESGHSFASECILHNDDVRCVCDEGYAGVRCDTCDNNFFGSPEKPGGSCQPCNCSGNVDTTKAGACDTQTGKCLLCLYDTTGFHCEQCRPGFYGDALQHNCTDCECDPLGHDKQKGECNPITGECPCKPNVEGRRCDTCKPGTKLIATGEGCQACGCDPIGSSSPICNEYTGECDCRSGFGGQQCNECQSNYWGDPNIQCYKCDCNMEGSINGTCHQANGSCICKEGIGGEKCDVCARGYFGEAPTCEKCVECFDNWDHIINDLSDRTTQVIQSASEIRRTGTSGYGDKFDTLIKKIEDVNSTLLNTESNKVLLDSLNNDVETLRGRLVNSIEKVTNLHSGVEKVISTLSLANIYLNTTYSDASELKTRAEELTSNATNLQEKDLKGALNLTREAGEDSKVVAKIETEILPKLLLDAEKKCKGTEKLIYRANETINQIEQEHEKTRVDLEYELLKLEKRIPTLNNQMCGPNKDDSSGDPQECHSVCGGAGCGSCGGKSVSCENGAVGKAQAGLDLADGFANQIMTKLGKAELQTREMSNAKQKTEEANQAALDAHQTASNLKSMFENVVDKLSQMNKDLNDFISGDRATPNEILTVVNETLKMEMGLDPGNIESLAKQINSTNDSLTNVTAILDDTKNDREAADKLKMQSDRAKKEAESVLEKAQKVVEGLNASKVAQEKAEEEIKTARADIEEINKLLSQVVSETTDADSKVNSTKSEIENIKSLLKALQTTVLQNKHGADTVKKEADDISQQVNNTYAKADDLKSHYNKVRQTISTRERVSDQSKSRAQKLLGDARRLSVRTKTKQAELQEVNGAYNQQESKLNELESEIDKLTSIIESHITYIEGKDRVYRDCEG</sequence>
<dbReference type="FunFam" id="2.60.120.260:FF:000010">
    <property type="entry name" value="Laminin subunit beta 1"/>
    <property type="match status" value="1"/>
</dbReference>
<feature type="domain" description="Laminin EGF-like" evidence="15">
    <location>
        <begin position="1038"/>
        <end position="1089"/>
    </location>
</feature>
<dbReference type="Pfam" id="PF00055">
    <property type="entry name" value="Laminin_N"/>
    <property type="match status" value="1"/>
</dbReference>
<evidence type="ECO:0000256" key="9">
    <source>
        <dbReference type="ARBA" id="ARBA00023157"/>
    </source>
</evidence>
<feature type="domain" description="Laminin EGF-like" evidence="15">
    <location>
        <begin position="1090"/>
        <end position="1140"/>
    </location>
</feature>
<dbReference type="CDD" id="cd06503">
    <property type="entry name" value="ATP-synt_Fo_b"/>
    <property type="match status" value="1"/>
</dbReference>
<feature type="disulfide bond" evidence="12">
    <location>
        <begin position="908"/>
        <end position="917"/>
    </location>
</feature>
<feature type="coiled-coil region" evidence="13">
    <location>
        <begin position="1629"/>
        <end position="1719"/>
    </location>
</feature>
<dbReference type="OrthoDB" id="5985440at2759"/>
<feature type="coiled-coil region" evidence="13">
    <location>
        <begin position="1425"/>
        <end position="1452"/>
    </location>
</feature>
<dbReference type="SMART" id="SM00181">
    <property type="entry name" value="EGF"/>
    <property type="match status" value="6"/>
</dbReference>
<keyword evidence="5" id="KW-0677">Repeat</keyword>